<keyword evidence="2" id="KW-1133">Transmembrane helix</keyword>
<feature type="region of interest" description="Disordered" evidence="1">
    <location>
        <begin position="1"/>
        <end position="27"/>
    </location>
</feature>
<reference evidence="4 5" key="1">
    <citation type="submission" date="2020-07" db="EMBL/GenBank/DDBJ databases">
        <title>Huge and variable diversity of episymbiotic CPR bacteria and DPANN archaea in groundwater ecosystems.</title>
        <authorList>
            <person name="He C.Y."/>
            <person name="Keren R."/>
            <person name="Whittaker M."/>
            <person name="Farag I.F."/>
            <person name="Doudna J."/>
            <person name="Cate J.H.D."/>
            <person name="Banfield J.F."/>
        </authorList>
    </citation>
    <scope>NUCLEOTIDE SEQUENCE [LARGE SCALE GENOMIC DNA]</scope>
    <source>
        <strain evidence="4">NC_groundwater_70_Ag_B-0.1um_54_66</strain>
    </source>
</reference>
<evidence type="ECO:0000313" key="4">
    <source>
        <dbReference type="EMBL" id="QQG36967.1"/>
    </source>
</evidence>
<dbReference type="GO" id="GO:0004672">
    <property type="term" value="F:protein kinase activity"/>
    <property type="evidence" value="ECO:0007669"/>
    <property type="project" value="InterPro"/>
</dbReference>
<proteinExistence type="predicted"/>
<dbReference type="Proteomes" id="UP000595362">
    <property type="component" value="Chromosome"/>
</dbReference>
<keyword evidence="2" id="KW-0472">Membrane</keyword>
<dbReference type="SUPFAM" id="SSF56112">
    <property type="entry name" value="Protein kinase-like (PK-like)"/>
    <property type="match status" value="1"/>
</dbReference>
<feature type="domain" description="Protein kinase" evidence="3">
    <location>
        <begin position="19"/>
        <end position="297"/>
    </location>
</feature>
<evidence type="ECO:0000256" key="1">
    <source>
        <dbReference type="SAM" id="MobiDB-lite"/>
    </source>
</evidence>
<evidence type="ECO:0000256" key="2">
    <source>
        <dbReference type="SAM" id="Phobius"/>
    </source>
</evidence>
<keyword evidence="2" id="KW-0812">Transmembrane</keyword>
<accession>A0A7T5R3P7</accession>
<evidence type="ECO:0000259" key="3">
    <source>
        <dbReference type="PROSITE" id="PS50011"/>
    </source>
</evidence>
<dbReference type="Gene3D" id="1.10.510.10">
    <property type="entry name" value="Transferase(Phosphotransferase) domain 1"/>
    <property type="match status" value="1"/>
</dbReference>
<dbReference type="InterPro" id="IPR011009">
    <property type="entry name" value="Kinase-like_dom_sf"/>
</dbReference>
<dbReference type="InterPro" id="IPR000719">
    <property type="entry name" value="Prot_kinase_dom"/>
</dbReference>
<evidence type="ECO:0000313" key="5">
    <source>
        <dbReference type="Proteomes" id="UP000595362"/>
    </source>
</evidence>
<sequence>MSAENASAPEGETFAEQPAVVESRPGAGNQGARLGNIEILPHQRLKNLDQGPLQAFAARPAGNAASAPLFAYICEPWLIPRMKTAQGIAAIANPQLARLINHGIVHWPLAHAERYVFIYENNLGQPLMKSVAGQGMGWKNEKALTSVIKPIVGVLADLRDADIVHGHINPMNLFDGNSRTVDKVILGDCVAAPASFLQPALFEPIERAMCQPIGRGLGTFEDDMYALGVTLTILLRVRDPLEGLSEDDIIAEKIQQGSYAALTGKERFTGAILELLRGLLYDDRAQRWNIVDVMSWLDGQRLSPKQSSKKVKAARHIQFNEERYNRPVLLAMDLEKNVSQAVQLIDGGEMEQWINRSLEDNLTKGRLEQVIEGSHEQGRNAGYAERLVSRVSMALDPEAPLRYKGIHVTPDGFPLSLLDACLHKKDLGPYVDIINQQLMMNWLSVQTDMRYDVGAIVGKFDSCRAFLRQQGIIYGVERCLYFLVPDAPCYSEKLREFYVLTPEDMLRAFEKIADRPNRPQLFVDRHIAAFLSVRDRKVIDPYLVDLNAPEPYKRVMGNIKVLATIQSRIRSEPFPGVCRWIASLLDVYYARIHDRELRQKIKDKVERLKDTGDIGKMILLLDSQDIKHNDFQDFRQAMVDYGKLREEAHELEKKLAKPETFVREVGREYAAIIASALSGIVIIAFSIIHFTSGG</sequence>
<dbReference type="GO" id="GO:0005524">
    <property type="term" value="F:ATP binding"/>
    <property type="evidence" value="ECO:0007669"/>
    <property type="project" value="InterPro"/>
</dbReference>
<name>A0A7T5R3P7_9BACT</name>
<organism evidence="4 5">
    <name type="scientific">Micavibrio aeruginosavorus</name>
    <dbReference type="NCBI Taxonomy" id="349221"/>
    <lineage>
        <taxon>Bacteria</taxon>
        <taxon>Pseudomonadati</taxon>
        <taxon>Bdellovibrionota</taxon>
        <taxon>Bdellovibrionia</taxon>
        <taxon>Bdellovibrionales</taxon>
        <taxon>Pseudobdellovibrionaceae</taxon>
        <taxon>Micavibrio</taxon>
    </lineage>
</organism>
<dbReference type="EMBL" id="CP066681">
    <property type="protein sequence ID" value="QQG36967.1"/>
    <property type="molecule type" value="Genomic_DNA"/>
</dbReference>
<protein>
    <recommendedName>
        <fullName evidence="3">Protein kinase domain-containing protein</fullName>
    </recommendedName>
</protein>
<dbReference type="PROSITE" id="PS50011">
    <property type="entry name" value="PROTEIN_KINASE_DOM"/>
    <property type="match status" value="1"/>
</dbReference>
<feature type="transmembrane region" description="Helical" evidence="2">
    <location>
        <begin position="669"/>
        <end position="690"/>
    </location>
</feature>
<dbReference type="AlphaFoldDB" id="A0A7T5R3P7"/>
<gene>
    <name evidence="4" type="ORF">HYS17_04135</name>
</gene>